<comment type="caution">
    <text evidence="1">The sequence shown here is derived from an EMBL/GenBank/DDBJ whole genome shotgun (WGS) entry which is preliminary data.</text>
</comment>
<dbReference type="OrthoDB" id="10615747at2759"/>
<dbReference type="Gene3D" id="2.40.128.270">
    <property type="match status" value="1"/>
</dbReference>
<dbReference type="Proteomes" id="UP001153069">
    <property type="component" value="Unassembled WGS sequence"/>
</dbReference>
<sequence length="98" mass="11253">MVIRSQSESRYMISLRIGNSLRADMKVTNNNNSGGHDTVHFGDVMSTMMMPPENIFKLEQFLTANLPKMNEIYLTDQDDKLIVEGPTRLVFTRELTKE</sequence>
<accession>A0A9N8DZU2</accession>
<gene>
    <name evidence="1" type="ORF">SEMRO_424_G139920.1</name>
</gene>
<evidence type="ECO:0000313" key="2">
    <source>
        <dbReference type="Proteomes" id="UP001153069"/>
    </source>
</evidence>
<dbReference type="EMBL" id="CAICTM010000423">
    <property type="protein sequence ID" value="CAB9510164.1"/>
    <property type="molecule type" value="Genomic_DNA"/>
</dbReference>
<name>A0A9N8DZU2_9STRA</name>
<dbReference type="InterPro" id="IPR038670">
    <property type="entry name" value="HslJ-like_sf"/>
</dbReference>
<protein>
    <submittedName>
        <fullName evidence="1">Uncharacterized protein</fullName>
    </submittedName>
</protein>
<keyword evidence="2" id="KW-1185">Reference proteome</keyword>
<dbReference type="AlphaFoldDB" id="A0A9N8DZU2"/>
<reference evidence="1" key="1">
    <citation type="submission" date="2020-06" db="EMBL/GenBank/DDBJ databases">
        <authorList>
            <consortium name="Plant Systems Biology data submission"/>
        </authorList>
    </citation>
    <scope>NUCLEOTIDE SEQUENCE</scope>
    <source>
        <strain evidence="1">D6</strain>
    </source>
</reference>
<organism evidence="1 2">
    <name type="scientific">Seminavis robusta</name>
    <dbReference type="NCBI Taxonomy" id="568900"/>
    <lineage>
        <taxon>Eukaryota</taxon>
        <taxon>Sar</taxon>
        <taxon>Stramenopiles</taxon>
        <taxon>Ochrophyta</taxon>
        <taxon>Bacillariophyta</taxon>
        <taxon>Bacillariophyceae</taxon>
        <taxon>Bacillariophycidae</taxon>
        <taxon>Naviculales</taxon>
        <taxon>Naviculaceae</taxon>
        <taxon>Seminavis</taxon>
    </lineage>
</organism>
<proteinExistence type="predicted"/>
<evidence type="ECO:0000313" key="1">
    <source>
        <dbReference type="EMBL" id="CAB9510164.1"/>
    </source>
</evidence>